<reference evidence="6" key="2">
    <citation type="journal article" date="2019" name="IMA Fungus">
        <title>Genome sequencing and comparison of five Tilletia species to identify candidate genes for the detection of regulated species infecting wheat.</title>
        <authorList>
            <person name="Nguyen H.D.T."/>
            <person name="Sultana T."/>
            <person name="Kesanakurti P."/>
            <person name="Hambleton S."/>
        </authorList>
    </citation>
    <scope>NUCLEOTIDE SEQUENCE</scope>
    <source>
        <strain evidence="6">DAOMC 236422</strain>
    </source>
</reference>
<comment type="subunit">
    <text evidence="2">Interacts with the 40S ribosomal subunit.</text>
</comment>
<dbReference type="GO" id="GO:0003729">
    <property type="term" value="F:mRNA binding"/>
    <property type="evidence" value="ECO:0007669"/>
    <property type="project" value="TreeGrafter"/>
</dbReference>
<comment type="similarity">
    <text evidence="1">Belongs to the DENR family.</text>
</comment>
<sequence>MVSSAARRRPPQAEIAAADMADQATTSTEVEGPQAPAPKEVLYCGVCTWPVEYCEFGSSASKCRSWLEKNHPDIYGTIWSEEAIQKGLENLSTKQADDLKKDVEKKERKAEAKAEKEKAQRAGSRIVLTRTQRTKRKATTSIFGLHHFQPPLPALKVVAKGLSSRLATGASVSKSTQNPQIDEIVIQGDVADEVRRLILERVKPFNELPAGEAAGGVTEKNVIIEEAKKKKDEAGDKEGEGGDDD</sequence>
<comment type="caution">
    <text evidence="6">The sequence shown here is derived from an EMBL/GenBank/DDBJ whole genome shotgun (WGS) entry which is preliminary data.</text>
</comment>
<evidence type="ECO:0000313" key="6">
    <source>
        <dbReference type="EMBL" id="KAE8270818.1"/>
    </source>
</evidence>
<proteinExistence type="inferred from homology"/>
<dbReference type="SUPFAM" id="SSF55159">
    <property type="entry name" value="eIF1-like"/>
    <property type="match status" value="1"/>
</dbReference>
<dbReference type="GO" id="GO:0003743">
    <property type="term" value="F:translation initiation factor activity"/>
    <property type="evidence" value="ECO:0007669"/>
    <property type="project" value="InterPro"/>
</dbReference>
<name>A0A8X7ND23_9BASI</name>
<dbReference type="PANTHER" id="PTHR12789">
    <property type="entry name" value="DENSITY-REGULATED PROTEIN HOMOLOG"/>
    <property type="match status" value="1"/>
</dbReference>
<dbReference type="InterPro" id="IPR036877">
    <property type="entry name" value="SUI1_dom_sf"/>
</dbReference>
<dbReference type="InterPro" id="IPR048517">
    <property type="entry name" value="DENR_N"/>
</dbReference>
<feature type="compositionally biased region" description="Basic residues" evidence="4">
    <location>
        <begin position="1"/>
        <end position="10"/>
    </location>
</feature>
<feature type="domain" description="SUI1" evidence="5">
    <location>
        <begin position="126"/>
        <end position="202"/>
    </location>
</feature>
<dbReference type="CDD" id="cd11607">
    <property type="entry name" value="DENR_C"/>
    <property type="match status" value="1"/>
</dbReference>
<dbReference type="EMBL" id="LWDG02000036">
    <property type="protein sequence ID" value="KAE8270818.1"/>
    <property type="molecule type" value="Genomic_DNA"/>
</dbReference>
<dbReference type="GO" id="GO:0001731">
    <property type="term" value="P:formation of translation preinitiation complex"/>
    <property type="evidence" value="ECO:0007669"/>
    <property type="project" value="TreeGrafter"/>
</dbReference>
<evidence type="ECO:0000256" key="4">
    <source>
        <dbReference type="SAM" id="MobiDB-lite"/>
    </source>
</evidence>
<dbReference type="InterPro" id="IPR001950">
    <property type="entry name" value="SUI1"/>
</dbReference>
<evidence type="ECO:0000256" key="2">
    <source>
        <dbReference type="ARBA" id="ARBA00011742"/>
    </source>
</evidence>
<dbReference type="GO" id="GO:0002188">
    <property type="term" value="P:translation reinitiation"/>
    <property type="evidence" value="ECO:0007669"/>
    <property type="project" value="TreeGrafter"/>
</dbReference>
<dbReference type="PROSITE" id="PS50296">
    <property type="entry name" value="SUI1"/>
    <property type="match status" value="1"/>
</dbReference>
<organism evidence="6 7">
    <name type="scientific">Tilletia walkeri</name>
    <dbReference type="NCBI Taxonomy" id="117179"/>
    <lineage>
        <taxon>Eukaryota</taxon>
        <taxon>Fungi</taxon>
        <taxon>Dikarya</taxon>
        <taxon>Basidiomycota</taxon>
        <taxon>Ustilaginomycotina</taxon>
        <taxon>Exobasidiomycetes</taxon>
        <taxon>Tilletiales</taxon>
        <taxon>Tilletiaceae</taxon>
        <taxon>Tilletia</taxon>
    </lineage>
</organism>
<feature type="region of interest" description="Disordered" evidence="4">
    <location>
        <begin position="95"/>
        <end position="123"/>
    </location>
</feature>
<feature type="compositionally biased region" description="Basic and acidic residues" evidence="4">
    <location>
        <begin position="95"/>
        <end position="120"/>
    </location>
</feature>
<evidence type="ECO:0000256" key="1">
    <source>
        <dbReference type="ARBA" id="ARBA00007514"/>
    </source>
</evidence>
<dbReference type="AlphaFoldDB" id="A0A8X7ND23"/>
<protein>
    <recommendedName>
        <fullName evidence="3">Translation machinery-associated protein 22</fullName>
    </recommendedName>
</protein>
<dbReference type="PANTHER" id="PTHR12789:SF0">
    <property type="entry name" value="DENSITY-REGULATED PROTEIN"/>
    <property type="match status" value="1"/>
</dbReference>
<gene>
    <name evidence="6" type="ORF">A4X09_0g1514</name>
</gene>
<evidence type="ECO:0000313" key="7">
    <source>
        <dbReference type="Proteomes" id="UP000078113"/>
    </source>
</evidence>
<accession>A0A8X7ND23</accession>
<dbReference type="InterPro" id="IPR050318">
    <property type="entry name" value="DENR/SUI1_TIF"/>
</dbReference>
<evidence type="ECO:0000259" key="5">
    <source>
        <dbReference type="PROSITE" id="PS50296"/>
    </source>
</evidence>
<dbReference type="Pfam" id="PF01253">
    <property type="entry name" value="SUI1"/>
    <property type="match status" value="1"/>
</dbReference>
<dbReference type="Gene3D" id="3.30.780.10">
    <property type="entry name" value="SUI1-like domain"/>
    <property type="match status" value="1"/>
</dbReference>
<dbReference type="Pfam" id="PF21023">
    <property type="entry name" value="DENR_N"/>
    <property type="match status" value="1"/>
</dbReference>
<dbReference type="Proteomes" id="UP000078113">
    <property type="component" value="Unassembled WGS sequence"/>
</dbReference>
<reference evidence="6" key="1">
    <citation type="submission" date="2016-04" db="EMBL/GenBank/DDBJ databases">
        <authorList>
            <person name="Nguyen H.D."/>
            <person name="Samba Siva P."/>
            <person name="Cullis J."/>
            <person name="Levesque C.A."/>
            <person name="Hambleton S."/>
        </authorList>
    </citation>
    <scope>NUCLEOTIDE SEQUENCE</scope>
    <source>
        <strain evidence="6">DAOMC 236422</strain>
    </source>
</reference>
<feature type="compositionally biased region" description="Low complexity" evidence="4">
    <location>
        <begin position="12"/>
        <end position="24"/>
    </location>
</feature>
<evidence type="ECO:0000256" key="3">
    <source>
        <dbReference type="ARBA" id="ARBA00020058"/>
    </source>
</evidence>
<keyword evidence="7" id="KW-1185">Reference proteome</keyword>
<feature type="region of interest" description="Disordered" evidence="4">
    <location>
        <begin position="1"/>
        <end position="35"/>
    </location>
</feature>
<dbReference type="InterPro" id="IPR046447">
    <property type="entry name" value="DENR_C"/>
</dbReference>
<feature type="region of interest" description="Disordered" evidence="4">
    <location>
        <begin position="226"/>
        <end position="245"/>
    </location>
</feature>